<dbReference type="SMART" id="SM00850">
    <property type="entry name" value="LytTR"/>
    <property type="match status" value="1"/>
</dbReference>
<evidence type="ECO:0000259" key="3">
    <source>
        <dbReference type="PROSITE" id="PS50930"/>
    </source>
</evidence>
<evidence type="ECO:0000256" key="1">
    <source>
        <dbReference type="PROSITE-ProRule" id="PRU00169"/>
    </source>
</evidence>
<dbReference type="SMART" id="SM00448">
    <property type="entry name" value="REC"/>
    <property type="match status" value="1"/>
</dbReference>
<gene>
    <name evidence="4" type="ORF">GCM10009117_19840</name>
</gene>
<organism evidence="4 5">
    <name type="scientific">Gangjinia marincola</name>
    <dbReference type="NCBI Taxonomy" id="578463"/>
    <lineage>
        <taxon>Bacteria</taxon>
        <taxon>Pseudomonadati</taxon>
        <taxon>Bacteroidota</taxon>
        <taxon>Flavobacteriia</taxon>
        <taxon>Flavobacteriales</taxon>
        <taxon>Flavobacteriaceae</taxon>
        <taxon>Gangjinia</taxon>
    </lineage>
</organism>
<feature type="domain" description="Response regulatory" evidence="2">
    <location>
        <begin position="3"/>
        <end position="118"/>
    </location>
</feature>
<dbReference type="GO" id="GO:0003677">
    <property type="term" value="F:DNA binding"/>
    <property type="evidence" value="ECO:0007669"/>
    <property type="project" value="UniProtKB-KW"/>
</dbReference>
<comment type="caution">
    <text evidence="4">The sequence shown here is derived from an EMBL/GenBank/DDBJ whole genome shotgun (WGS) entry which is preliminary data.</text>
</comment>
<keyword evidence="4" id="KW-0238">DNA-binding</keyword>
<dbReference type="Gene3D" id="2.40.50.1020">
    <property type="entry name" value="LytTr DNA-binding domain"/>
    <property type="match status" value="1"/>
</dbReference>
<dbReference type="Gene3D" id="3.40.50.2300">
    <property type="match status" value="1"/>
</dbReference>
<accession>A0ABN1MI21</accession>
<dbReference type="SUPFAM" id="SSF52172">
    <property type="entry name" value="CheY-like"/>
    <property type="match status" value="1"/>
</dbReference>
<dbReference type="PROSITE" id="PS50930">
    <property type="entry name" value="HTH_LYTTR"/>
    <property type="match status" value="1"/>
</dbReference>
<dbReference type="InterPro" id="IPR046947">
    <property type="entry name" value="LytR-like"/>
</dbReference>
<dbReference type="PANTHER" id="PTHR37299:SF1">
    <property type="entry name" value="STAGE 0 SPORULATION PROTEIN A HOMOLOG"/>
    <property type="match status" value="1"/>
</dbReference>
<dbReference type="PROSITE" id="PS50110">
    <property type="entry name" value="RESPONSE_REGULATORY"/>
    <property type="match status" value="1"/>
</dbReference>
<dbReference type="RefSeq" id="WP_343766861.1">
    <property type="nucleotide sequence ID" value="NZ_BAAAFG010000015.1"/>
</dbReference>
<feature type="domain" description="HTH LytTR-type" evidence="3">
    <location>
        <begin position="145"/>
        <end position="248"/>
    </location>
</feature>
<keyword evidence="1" id="KW-0597">Phosphoprotein</keyword>
<dbReference type="InterPro" id="IPR001789">
    <property type="entry name" value="Sig_transdc_resp-reg_receiver"/>
</dbReference>
<name>A0ABN1MI21_9FLAO</name>
<evidence type="ECO:0000313" key="4">
    <source>
        <dbReference type="EMBL" id="GAA0872837.1"/>
    </source>
</evidence>
<dbReference type="EMBL" id="BAAAFG010000015">
    <property type="protein sequence ID" value="GAA0872837.1"/>
    <property type="molecule type" value="Genomic_DNA"/>
</dbReference>
<keyword evidence="5" id="KW-1185">Reference proteome</keyword>
<protein>
    <submittedName>
        <fullName evidence="4">LytTR family DNA-binding domain-containing protein</fullName>
    </submittedName>
</protein>
<feature type="modified residue" description="4-aspartylphosphate" evidence="1">
    <location>
        <position position="55"/>
    </location>
</feature>
<proteinExistence type="predicted"/>
<dbReference type="InterPro" id="IPR011006">
    <property type="entry name" value="CheY-like_superfamily"/>
</dbReference>
<evidence type="ECO:0000313" key="5">
    <source>
        <dbReference type="Proteomes" id="UP001500507"/>
    </source>
</evidence>
<dbReference type="Pfam" id="PF00072">
    <property type="entry name" value="Response_reg"/>
    <property type="match status" value="1"/>
</dbReference>
<reference evidence="4 5" key="1">
    <citation type="journal article" date="2019" name="Int. J. Syst. Evol. Microbiol.">
        <title>The Global Catalogue of Microorganisms (GCM) 10K type strain sequencing project: providing services to taxonomists for standard genome sequencing and annotation.</title>
        <authorList>
            <consortium name="The Broad Institute Genomics Platform"/>
            <consortium name="The Broad Institute Genome Sequencing Center for Infectious Disease"/>
            <person name="Wu L."/>
            <person name="Ma J."/>
        </authorList>
    </citation>
    <scope>NUCLEOTIDE SEQUENCE [LARGE SCALE GENOMIC DNA]</scope>
    <source>
        <strain evidence="4 5">JCM 16082</strain>
    </source>
</reference>
<dbReference type="Proteomes" id="UP001500507">
    <property type="component" value="Unassembled WGS sequence"/>
</dbReference>
<dbReference type="PANTHER" id="PTHR37299">
    <property type="entry name" value="TRANSCRIPTIONAL REGULATOR-RELATED"/>
    <property type="match status" value="1"/>
</dbReference>
<sequence length="249" mass="28592">MMKVVIIDDEPKARKLLNTLLTQECPQVNFIVEAEDLLSGIALIKKEIPDIVFLDIEMPGHSGLKILDFLTPEEISFEIVFTTAYNEYAVKAFELSAISYLLKPIRAFQVVEAVEKVKALKTTHQISTKLEELRENLNTPTFKKIGLVHAEGIKFANFNDIIMMEADSMYTNISLFNDTLLVSRPLKHYVELLEKSSLFFRPHRSYLINLNYIKEYIKKDGGYLIMENDKIVSISKDKIAVLFDRLNNI</sequence>
<evidence type="ECO:0000259" key="2">
    <source>
        <dbReference type="PROSITE" id="PS50110"/>
    </source>
</evidence>
<dbReference type="InterPro" id="IPR007492">
    <property type="entry name" value="LytTR_DNA-bd_dom"/>
</dbReference>
<dbReference type="Pfam" id="PF04397">
    <property type="entry name" value="LytTR"/>
    <property type="match status" value="1"/>
</dbReference>